<keyword evidence="1" id="KW-0472">Membrane</keyword>
<dbReference type="GO" id="GO:0016989">
    <property type="term" value="F:sigma factor antagonist activity"/>
    <property type="evidence" value="ECO:0007669"/>
    <property type="project" value="TreeGrafter"/>
</dbReference>
<dbReference type="PIRSF" id="PIRSF018266">
    <property type="entry name" value="FecR"/>
    <property type="match status" value="1"/>
</dbReference>
<protein>
    <submittedName>
        <fullName evidence="4">Sigma factor regulatory protein, FecR/PupR family</fullName>
    </submittedName>
</protein>
<feature type="transmembrane region" description="Helical" evidence="1">
    <location>
        <begin position="83"/>
        <end position="102"/>
    </location>
</feature>
<dbReference type="Gene3D" id="3.55.50.30">
    <property type="match status" value="1"/>
</dbReference>
<reference evidence="4 5" key="1">
    <citation type="submission" date="2013-08" db="EMBL/GenBank/DDBJ databases">
        <authorList>
            <person name="Durkin A.S."/>
            <person name="Haft D.R."/>
            <person name="McCorrison J."/>
            <person name="Torralba M."/>
            <person name="Gillis M."/>
            <person name="Haft D.H."/>
            <person name="Methe B."/>
            <person name="Sutton G."/>
            <person name="Nelson K.E."/>
        </authorList>
    </citation>
    <scope>NUCLEOTIDE SEQUENCE [LARGE SCALE GENOMIC DNA]</scope>
    <source>
        <strain evidence="4 5">F0067</strain>
    </source>
</reference>
<dbReference type="InterPro" id="IPR006860">
    <property type="entry name" value="FecR"/>
</dbReference>
<dbReference type="EMBL" id="AWEY01000029">
    <property type="protein sequence ID" value="ERK39096.1"/>
    <property type="molecule type" value="Genomic_DNA"/>
</dbReference>
<keyword evidence="1" id="KW-1133">Transmembrane helix</keyword>
<evidence type="ECO:0000259" key="2">
    <source>
        <dbReference type="Pfam" id="PF04773"/>
    </source>
</evidence>
<feature type="domain" description="Protein FecR C-terminal" evidence="3">
    <location>
        <begin position="257"/>
        <end position="323"/>
    </location>
</feature>
<dbReference type="Pfam" id="PF16344">
    <property type="entry name" value="FecR_C"/>
    <property type="match status" value="1"/>
</dbReference>
<keyword evidence="5" id="KW-1185">Reference proteome</keyword>
<name>U2P4L4_9BACT</name>
<dbReference type="Proteomes" id="UP000016648">
    <property type="component" value="Unassembled WGS sequence"/>
</dbReference>
<dbReference type="PANTHER" id="PTHR30273">
    <property type="entry name" value="PERIPLASMIC SIGNAL SENSOR AND SIGMA FACTOR ACTIVATOR FECR-RELATED"/>
    <property type="match status" value="1"/>
</dbReference>
<comment type="caution">
    <text evidence="4">The sequence shown here is derived from an EMBL/GenBank/DDBJ whole genome shotgun (WGS) entry which is preliminary data.</text>
</comment>
<dbReference type="InterPro" id="IPR012373">
    <property type="entry name" value="Ferrdict_sens_TM"/>
</dbReference>
<dbReference type="Pfam" id="PF04773">
    <property type="entry name" value="FecR"/>
    <property type="match status" value="1"/>
</dbReference>
<keyword evidence="1" id="KW-0812">Transmembrane</keyword>
<dbReference type="AlphaFoldDB" id="U2P4L4"/>
<proteinExistence type="predicted"/>
<feature type="domain" description="FecR protein" evidence="2">
    <location>
        <begin position="118"/>
        <end position="213"/>
    </location>
</feature>
<dbReference type="Gene3D" id="2.60.120.1440">
    <property type="match status" value="1"/>
</dbReference>
<dbReference type="InterPro" id="IPR032508">
    <property type="entry name" value="FecR_C"/>
</dbReference>
<dbReference type="RefSeq" id="WP_021589912.1">
    <property type="nucleotide sequence ID" value="NZ_AWEY01000029.1"/>
</dbReference>
<accession>U2P4L4</accession>
<evidence type="ECO:0000256" key="1">
    <source>
        <dbReference type="SAM" id="Phobius"/>
    </source>
</evidence>
<evidence type="ECO:0000313" key="5">
    <source>
        <dbReference type="Proteomes" id="UP000016648"/>
    </source>
</evidence>
<dbReference type="PANTHER" id="PTHR30273:SF2">
    <property type="entry name" value="PROTEIN FECR"/>
    <property type="match status" value="1"/>
</dbReference>
<sequence>MEIKEIQQLVQAYFDGLFPPEGRSLLKRWLILPTDAERKDHALKAVWNNAEPDAIDVEAALETFRNNRRSYERQRQRRHRVGLLLRRAAVVALPLLAAAAAWKLSADYHAQPRLAEFHVGEGRIDSLTLADGSKIIVNAASTLLYPSTFNPHTGRRDVFLTGEAHFEVAKDERHPFIVHAGNLDIRVLGTHFNVRAYADDGDIVTTLEEGSVRLSDDSRAALMKPGEQIAYRRVDGFMRRKQVKTDDFRLWTQGRVDFHDQPLQLILEQIGTLYHVTFDIDDSIDLRQRFTMDFNRNENIDEVMAVISRLDNGFRYHRQGKTIRLHAKRKTAAP</sequence>
<dbReference type="PATRIC" id="fig|1115809.3.peg.1616"/>
<evidence type="ECO:0000259" key="3">
    <source>
        <dbReference type="Pfam" id="PF16344"/>
    </source>
</evidence>
<organism evidence="4 5">
    <name type="scientific">Segatella baroniae F0067</name>
    <dbReference type="NCBI Taxonomy" id="1115809"/>
    <lineage>
        <taxon>Bacteria</taxon>
        <taxon>Pseudomonadati</taxon>
        <taxon>Bacteroidota</taxon>
        <taxon>Bacteroidia</taxon>
        <taxon>Bacteroidales</taxon>
        <taxon>Prevotellaceae</taxon>
        <taxon>Segatella</taxon>
    </lineage>
</organism>
<evidence type="ECO:0000313" key="4">
    <source>
        <dbReference type="EMBL" id="ERK39096.1"/>
    </source>
</evidence>
<gene>
    <name evidence="4" type="ORF">HMPREF9135_1233</name>
</gene>